<dbReference type="InterPro" id="IPR045049">
    <property type="entry name" value="Pcy1-like"/>
</dbReference>
<accession>A0A433CXS2</accession>
<dbReference type="PANTHER" id="PTHR10739:SF13">
    <property type="entry name" value="CHOLINE-PHOSPHATE CYTIDYLYLTRANSFERASE"/>
    <property type="match status" value="1"/>
</dbReference>
<dbReference type="Gene3D" id="3.40.50.620">
    <property type="entry name" value="HUPs"/>
    <property type="match status" value="1"/>
</dbReference>
<protein>
    <submittedName>
        <fullName evidence="2">Uncharacterized protein</fullName>
    </submittedName>
</protein>
<sequence length="234" mass="26259">MSATSPCDTASGSTRSSRMRPGLLTKASSISTRWGVVWLILLSCRWKFSHDGGRTACHVPPHMLTHPPSPQVDYVAHDDIPYASTESNDVYAFVKAQGRFLPTRRTDGVSTSDLITRIVRDYDAYLRRNLERGVSAKELNISFLKEQEIKVQKSVSELRDSIKQTWEFWEGRNQELVRGFAGLFGVESVVDKFLFRRRYHKGVGGYDSRTPSELSNDETDARSDGDAVSPIASP</sequence>
<dbReference type="GO" id="GO:0004105">
    <property type="term" value="F:choline-phosphate cytidylyltransferase activity"/>
    <property type="evidence" value="ECO:0007669"/>
    <property type="project" value="InterPro"/>
</dbReference>
<feature type="region of interest" description="Disordered" evidence="1">
    <location>
        <begin position="1"/>
        <end position="20"/>
    </location>
</feature>
<evidence type="ECO:0000313" key="2">
    <source>
        <dbReference type="EMBL" id="RUP43368.1"/>
    </source>
</evidence>
<evidence type="ECO:0000313" key="3">
    <source>
        <dbReference type="Proteomes" id="UP000268093"/>
    </source>
</evidence>
<dbReference type="Proteomes" id="UP000268093">
    <property type="component" value="Unassembled WGS sequence"/>
</dbReference>
<proteinExistence type="predicted"/>
<dbReference type="GO" id="GO:0005635">
    <property type="term" value="C:nuclear envelope"/>
    <property type="evidence" value="ECO:0007669"/>
    <property type="project" value="TreeGrafter"/>
</dbReference>
<name>A0A433CXS2_9FUNG</name>
<dbReference type="PANTHER" id="PTHR10739">
    <property type="entry name" value="CYTIDYLYLTRANSFERASE"/>
    <property type="match status" value="1"/>
</dbReference>
<comment type="caution">
    <text evidence="2">The sequence shown here is derived from an EMBL/GenBank/DDBJ whole genome shotgun (WGS) entry which is preliminary data.</text>
</comment>
<keyword evidence="3" id="KW-1185">Reference proteome</keyword>
<dbReference type="InterPro" id="IPR014729">
    <property type="entry name" value="Rossmann-like_a/b/a_fold"/>
</dbReference>
<dbReference type="AlphaFoldDB" id="A0A433CXS2"/>
<dbReference type="EMBL" id="RBNI01011161">
    <property type="protein sequence ID" value="RUP43368.1"/>
    <property type="molecule type" value="Genomic_DNA"/>
</dbReference>
<evidence type="ECO:0000256" key="1">
    <source>
        <dbReference type="SAM" id="MobiDB-lite"/>
    </source>
</evidence>
<feature type="compositionally biased region" description="Polar residues" evidence="1">
    <location>
        <begin position="1"/>
        <end position="16"/>
    </location>
</feature>
<organism evidence="2 3">
    <name type="scientific">Jimgerdemannia flammicorona</name>
    <dbReference type="NCBI Taxonomy" id="994334"/>
    <lineage>
        <taxon>Eukaryota</taxon>
        <taxon>Fungi</taxon>
        <taxon>Fungi incertae sedis</taxon>
        <taxon>Mucoromycota</taxon>
        <taxon>Mucoromycotina</taxon>
        <taxon>Endogonomycetes</taxon>
        <taxon>Endogonales</taxon>
        <taxon>Endogonaceae</taxon>
        <taxon>Jimgerdemannia</taxon>
    </lineage>
</organism>
<reference evidence="2 3" key="1">
    <citation type="journal article" date="2018" name="New Phytol.">
        <title>Phylogenomics of Endogonaceae and evolution of mycorrhizas within Mucoromycota.</title>
        <authorList>
            <person name="Chang Y."/>
            <person name="Desiro A."/>
            <person name="Na H."/>
            <person name="Sandor L."/>
            <person name="Lipzen A."/>
            <person name="Clum A."/>
            <person name="Barry K."/>
            <person name="Grigoriev I.V."/>
            <person name="Martin F.M."/>
            <person name="Stajich J.E."/>
            <person name="Smith M.E."/>
            <person name="Bonito G."/>
            <person name="Spatafora J.W."/>
        </authorList>
    </citation>
    <scope>NUCLEOTIDE SEQUENCE [LARGE SCALE GENOMIC DNA]</scope>
    <source>
        <strain evidence="2 3">GMNB39</strain>
    </source>
</reference>
<feature type="region of interest" description="Disordered" evidence="1">
    <location>
        <begin position="206"/>
        <end position="234"/>
    </location>
</feature>
<gene>
    <name evidence="2" type="ORF">BC936DRAFT_137284</name>
</gene>
<dbReference type="GO" id="GO:0031210">
    <property type="term" value="F:phosphatidylcholine binding"/>
    <property type="evidence" value="ECO:0007669"/>
    <property type="project" value="TreeGrafter"/>
</dbReference>